<dbReference type="InterPro" id="IPR001086">
    <property type="entry name" value="Preph_deHydtase"/>
</dbReference>
<evidence type="ECO:0000256" key="9">
    <source>
        <dbReference type="PIRSR" id="PIRSR001500-2"/>
    </source>
</evidence>
<dbReference type="PANTHER" id="PTHR21022:SF19">
    <property type="entry name" value="PREPHENATE DEHYDRATASE-RELATED"/>
    <property type="match status" value="1"/>
</dbReference>
<dbReference type="CDD" id="cd04905">
    <property type="entry name" value="ACT_CM-PDT"/>
    <property type="match status" value="1"/>
</dbReference>
<evidence type="ECO:0000256" key="3">
    <source>
        <dbReference type="ARBA" id="ARBA00021872"/>
    </source>
</evidence>
<dbReference type="UniPathway" id="UPA00121">
    <property type="reaction ID" value="UER00345"/>
</dbReference>
<feature type="domain" description="Prephenate dehydratase" evidence="11">
    <location>
        <begin position="2"/>
        <end position="186"/>
    </location>
</feature>
<dbReference type="Pfam" id="PF00800">
    <property type="entry name" value="PDT"/>
    <property type="match status" value="1"/>
</dbReference>
<accession>A0A430AJG5</accession>
<comment type="pathway">
    <text evidence="1 10">Amino-acid biosynthesis; L-phenylalanine biosynthesis; phenylpyruvate from prephenate: step 1/1.</text>
</comment>
<dbReference type="EC" id="4.2.1.51" evidence="2 10"/>
<evidence type="ECO:0000256" key="10">
    <source>
        <dbReference type="RuleBase" id="RU361254"/>
    </source>
</evidence>
<keyword evidence="14" id="KW-1185">Reference proteome</keyword>
<dbReference type="SUPFAM" id="SSF55021">
    <property type="entry name" value="ACT-like"/>
    <property type="match status" value="1"/>
</dbReference>
<dbReference type="RefSeq" id="WP_126822568.1">
    <property type="nucleotide sequence ID" value="NZ_JBHLWU010000001.1"/>
</dbReference>
<dbReference type="PROSITE" id="PS00858">
    <property type="entry name" value="PREPHENATE_DEHYDR_2"/>
    <property type="match status" value="1"/>
</dbReference>
<feature type="site" description="Essential for prephenate dehydratase activity" evidence="9">
    <location>
        <position position="179"/>
    </location>
</feature>
<dbReference type="PROSITE" id="PS51671">
    <property type="entry name" value="ACT"/>
    <property type="match status" value="1"/>
</dbReference>
<dbReference type="OrthoDB" id="9802281at2"/>
<gene>
    <name evidence="10" type="primary">pheA</name>
    <name evidence="13" type="ORF">CBF30_02845</name>
</gene>
<dbReference type="GO" id="GO:0004664">
    <property type="term" value="F:prephenate dehydratase activity"/>
    <property type="evidence" value="ECO:0007669"/>
    <property type="project" value="UniProtKB-UniRule"/>
</dbReference>
<dbReference type="InterPro" id="IPR045865">
    <property type="entry name" value="ACT-like_dom_sf"/>
</dbReference>
<evidence type="ECO:0000256" key="8">
    <source>
        <dbReference type="ARBA" id="ARBA00047848"/>
    </source>
</evidence>
<dbReference type="PROSITE" id="PS51171">
    <property type="entry name" value="PREPHENATE_DEHYDR_3"/>
    <property type="match status" value="1"/>
</dbReference>
<evidence type="ECO:0000256" key="2">
    <source>
        <dbReference type="ARBA" id="ARBA00013147"/>
    </source>
</evidence>
<dbReference type="Gene3D" id="3.40.190.10">
    <property type="entry name" value="Periplasmic binding protein-like II"/>
    <property type="match status" value="2"/>
</dbReference>
<dbReference type="GO" id="GO:0009094">
    <property type="term" value="P:L-phenylalanine biosynthetic process"/>
    <property type="evidence" value="ECO:0007669"/>
    <property type="project" value="UniProtKB-UniPathway"/>
</dbReference>
<dbReference type="SUPFAM" id="SSF53850">
    <property type="entry name" value="Periplasmic binding protein-like II"/>
    <property type="match status" value="1"/>
</dbReference>
<feature type="domain" description="ACT" evidence="12">
    <location>
        <begin position="204"/>
        <end position="282"/>
    </location>
</feature>
<dbReference type="GO" id="GO:0005737">
    <property type="term" value="C:cytoplasm"/>
    <property type="evidence" value="ECO:0007669"/>
    <property type="project" value="TreeGrafter"/>
</dbReference>
<dbReference type="AlphaFoldDB" id="A0A430AJG5"/>
<evidence type="ECO:0000256" key="7">
    <source>
        <dbReference type="ARBA" id="ARBA00023239"/>
    </source>
</evidence>
<evidence type="ECO:0000313" key="14">
    <source>
        <dbReference type="Proteomes" id="UP000288669"/>
    </source>
</evidence>
<reference evidence="13 14" key="1">
    <citation type="submission" date="2017-05" db="EMBL/GenBank/DDBJ databases">
        <title>Vagococcus spp. assemblies.</title>
        <authorList>
            <person name="Gulvik C.A."/>
        </authorList>
    </citation>
    <scope>NUCLEOTIDE SEQUENCE [LARGE SCALE GENOMIC DNA]</scope>
    <source>
        <strain evidence="13 14">DSM 24756</strain>
    </source>
</reference>
<evidence type="ECO:0000256" key="6">
    <source>
        <dbReference type="ARBA" id="ARBA00023222"/>
    </source>
</evidence>
<keyword evidence="4 10" id="KW-0028">Amino-acid biosynthesis</keyword>
<sequence>MKVGYLGPVGSFTHAAMTQFFLTGNEAIQEVACATIPACLRALETKNVDISIVPIENSVEGTVNTTLDFMYHESTQHVLAEVILPIEQNFMVHPDQKETWGNVTKIFSHPQAIAQSQHFLTEDFPTIETYPTSSTSAAAKYVKEHPEQALGAIGPKSAALEYGLSVVKQGVQDLTNNATRFWLIGEIAKLPPIAPRFALEKLSLTVTMPKNTPGALHQVLSVFSWRNINLTKLESRPLKTKLGEYFFLIEAPLEQPKELLENAMQELTLLGAQVKSYGYYPVYSLKPLQ</sequence>
<dbReference type="PIRSF" id="PIRSF001500">
    <property type="entry name" value="Chor_mut_pdt_Ppr"/>
    <property type="match status" value="1"/>
</dbReference>
<dbReference type="FunFam" id="3.40.190.10:FF:000064">
    <property type="entry name" value="Prephenate dehydratase"/>
    <property type="match status" value="1"/>
</dbReference>
<evidence type="ECO:0000259" key="12">
    <source>
        <dbReference type="PROSITE" id="PS51671"/>
    </source>
</evidence>
<evidence type="ECO:0000256" key="1">
    <source>
        <dbReference type="ARBA" id="ARBA00004741"/>
    </source>
</evidence>
<evidence type="ECO:0000256" key="5">
    <source>
        <dbReference type="ARBA" id="ARBA00023141"/>
    </source>
</evidence>
<organism evidence="13 14">
    <name type="scientific">Vagococcus entomophilus</name>
    <dbReference type="NCBI Taxonomy" id="1160095"/>
    <lineage>
        <taxon>Bacteria</taxon>
        <taxon>Bacillati</taxon>
        <taxon>Bacillota</taxon>
        <taxon>Bacilli</taxon>
        <taxon>Lactobacillales</taxon>
        <taxon>Enterococcaceae</taxon>
        <taxon>Vagococcus</taxon>
    </lineage>
</organism>
<dbReference type="NCBIfam" id="NF008865">
    <property type="entry name" value="PRK11898.1"/>
    <property type="match status" value="1"/>
</dbReference>
<proteinExistence type="predicted"/>
<dbReference type="Gene3D" id="3.30.70.260">
    <property type="match status" value="1"/>
</dbReference>
<evidence type="ECO:0000259" key="11">
    <source>
        <dbReference type="PROSITE" id="PS51171"/>
    </source>
</evidence>
<keyword evidence="7 10" id="KW-0456">Lyase</keyword>
<evidence type="ECO:0000256" key="4">
    <source>
        <dbReference type="ARBA" id="ARBA00022605"/>
    </source>
</evidence>
<dbReference type="InterPro" id="IPR002912">
    <property type="entry name" value="ACT_dom"/>
</dbReference>
<dbReference type="InterPro" id="IPR018528">
    <property type="entry name" value="Preph_deHydtase_CS"/>
</dbReference>
<name>A0A430AJG5_9ENTE</name>
<keyword evidence="5 10" id="KW-0057">Aromatic amino acid biosynthesis</keyword>
<dbReference type="PROSITE" id="PS00857">
    <property type="entry name" value="PREPHENATE_DEHYDR_1"/>
    <property type="match status" value="1"/>
</dbReference>
<keyword evidence="6 10" id="KW-0584">Phenylalanine biosynthesis</keyword>
<dbReference type="Proteomes" id="UP000288669">
    <property type="component" value="Unassembled WGS sequence"/>
</dbReference>
<dbReference type="Pfam" id="PF01842">
    <property type="entry name" value="ACT"/>
    <property type="match status" value="1"/>
</dbReference>
<evidence type="ECO:0000313" key="13">
    <source>
        <dbReference type="EMBL" id="RSU08198.1"/>
    </source>
</evidence>
<dbReference type="EMBL" id="NGJZ01000001">
    <property type="protein sequence ID" value="RSU08198.1"/>
    <property type="molecule type" value="Genomic_DNA"/>
</dbReference>
<dbReference type="CDD" id="cd13633">
    <property type="entry name" value="PBP2_Sa-PDT_like"/>
    <property type="match status" value="1"/>
</dbReference>
<protein>
    <recommendedName>
        <fullName evidence="3 10">Prephenate dehydratase</fullName>
        <shortName evidence="10">PDT</shortName>
        <ecNumber evidence="2 10">4.2.1.51</ecNumber>
    </recommendedName>
</protein>
<dbReference type="PANTHER" id="PTHR21022">
    <property type="entry name" value="PREPHENATE DEHYDRATASE P PROTEIN"/>
    <property type="match status" value="1"/>
</dbReference>
<comment type="caution">
    <text evidence="13">The sequence shown here is derived from an EMBL/GenBank/DDBJ whole genome shotgun (WGS) entry which is preliminary data.</text>
</comment>
<comment type="catalytic activity">
    <reaction evidence="8 10">
        <text>prephenate + H(+) = 3-phenylpyruvate + CO2 + H2O</text>
        <dbReference type="Rhea" id="RHEA:21648"/>
        <dbReference type="ChEBI" id="CHEBI:15377"/>
        <dbReference type="ChEBI" id="CHEBI:15378"/>
        <dbReference type="ChEBI" id="CHEBI:16526"/>
        <dbReference type="ChEBI" id="CHEBI:18005"/>
        <dbReference type="ChEBI" id="CHEBI:29934"/>
        <dbReference type="EC" id="4.2.1.51"/>
    </reaction>
</comment>
<dbReference type="InterPro" id="IPR008242">
    <property type="entry name" value="Chor_mutase/pphenate_deHydtase"/>
</dbReference>